<gene>
    <name evidence="2" type="ORF">C5167_045409</name>
</gene>
<dbReference type="AlphaFoldDB" id="A0A4Y7LBK9"/>
<sequence length="54" mass="6295">MSVKWLNRLKRQLVNSFVVIHISRSPFLSLSLLSSHSKLYRLLTVDMMLYSSPT</sequence>
<accession>A0A4Y7LBK9</accession>
<feature type="transmembrane region" description="Helical" evidence="1">
    <location>
        <begin position="12"/>
        <end position="33"/>
    </location>
</feature>
<reference evidence="2 3" key="1">
    <citation type="journal article" date="2018" name="Science">
        <title>The opium poppy genome and morphinan production.</title>
        <authorList>
            <person name="Guo L."/>
            <person name="Winzer T."/>
            <person name="Yang X."/>
            <person name="Li Y."/>
            <person name="Ning Z."/>
            <person name="He Z."/>
            <person name="Teodor R."/>
            <person name="Lu Y."/>
            <person name="Bowser T.A."/>
            <person name="Graham I.A."/>
            <person name="Ye K."/>
        </authorList>
    </citation>
    <scope>NUCLEOTIDE SEQUENCE [LARGE SCALE GENOMIC DNA]</scope>
    <source>
        <strain evidence="3">cv. HN1</strain>
        <tissue evidence="2">Leaves</tissue>
    </source>
</reference>
<dbReference type="Proteomes" id="UP000316621">
    <property type="component" value="Chromosome 11"/>
</dbReference>
<protein>
    <submittedName>
        <fullName evidence="2">Uncharacterized protein</fullName>
    </submittedName>
</protein>
<dbReference type="EMBL" id="CM010725">
    <property type="protein sequence ID" value="RZC82626.1"/>
    <property type="molecule type" value="Genomic_DNA"/>
</dbReference>
<keyword evidence="1" id="KW-0812">Transmembrane</keyword>
<keyword evidence="1" id="KW-1133">Transmembrane helix</keyword>
<keyword evidence="1" id="KW-0472">Membrane</keyword>
<evidence type="ECO:0000313" key="2">
    <source>
        <dbReference type="EMBL" id="RZC82626.1"/>
    </source>
</evidence>
<keyword evidence="3" id="KW-1185">Reference proteome</keyword>
<evidence type="ECO:0000256" key="1">
    <source>
        <dbReference type="SAM" id="Phobius"/>
    </source>
</evidence>
<proteinExistence type="predicted"/>
<organism evidence="2 3">
    <name type="scientific">Papaver somniferum</name>
    <name type="common">Opium poppy</name>
    <dbReference type="NCBI Taxonomy" id="3469"/>
    <lineage>
        <taxon>Eukaryota</taxon>
        <taxon>Viridiplantae</taxon>
        <taxon>Streptophyta</taxon>
        <taxon>Embryophyta</taxon>
        <taxon>Tracheophyta</taxon>
        <taxon>Spermatophyta</taxon>
        <taxon>Magnoliopsida</taxon>
        <taxon>Ranunculales</taxon>
        <taxon>Papaveraceae</taxon>
        <taxon>Papaveroideae</taxon>
        <taxon>Papaver</taxon>
    </lineage>
</organism>
<name>A0A4Y7LBK9_PAPSO</name>
<dbReference type="Gramene" id="RZC82626">
    <property type="protein sequence ID" value="RZC82626"/>
    <property type="gene ID" value="C5167_045409"/>
</dbReference>
<evidence type="ECO:0000313" key="3">
    <source>
        <dbReference type="Proteomes" id="UP000316621"/>
    </source>
</evidence>